<proteinExistence type="predicted"/>
<dbReference type="VEuPathDB" id="FungiDB:PC110_g2425"/>
<feature type="region of interest" description="Disordered" evidence="1">
    <location>
        <begin position="187"/>
        <end position="212"/>
    </location>
</feature>
<dbReference type="Gene3D" id="3.80.10.10">
    <property type="entry name" value="Ribonuclease Inhibitor"/>
    <property type="match status" value="1"/>
</dbReference>
<feature type="region of interest" description="Disordered" evidence="1">
    <location>
        <begin position="767"/>
        <end position="843"/>
    </location>
</feature>
<evidence type="ECO:0000313" key="4">
    <source>
        <dbReference type="Proteomes" id="UP000697107"/>
    </source>
</evidence>
<evidence type="ECO:0000313" key="2">
    <source>
        <dbReference type="EMBL" id="KAG2998263.1"/>
    </source>
</evidence>
<name>A0A8T1GUX6_9STRA</name>
<evidence type="ECO:0000256" key="1">
    <source>
        <dbReference type="SAM" id="MobiDB-lite"/>
    </source>
</evidence>
<feature type="compositionally biased region" description="Low complexity" evidence="1">
    <location>
        <begin position="790"/>
        <end position="835"/>
    </location>
</feature>
<dbReference type="SUPFAM" id="SSF52047">
    <property type="entry name" value="RNI-like"/>
    <property type="match status" value="1"/>
</dbReference>
<reference evidence="2" key="1">
    <citation type="submission" date="2018-10" db="EMBL/GenBank/DDBJ databases">
        <title>Effector identification in a new, highly contiguous assembly of the strawberry crown rot pathogen Phytophthora cactorum.</title>
        <authorList>
            <person name="Armitage A.D."/>
            <person name="Nellist C.F."/>
            <person name="Bates H."/>
            <person name="Vickerstaff R.J."/>
            <person name="Harrison R.J."/>
        </authorList>
    </citation>
    <scope>NUCLEOTIDE SEQUENCE</scope>
    <source>
        <strain evidence="2">P415</strain>
        <strain evidence="3">P421</strain>
    </source>
</reference>
<dbReference type="AlphaFoldDB" id="A0A8T1GUX6"/>
<accession>A0A8T1GUX6</accession>
<dbReference type="EMBL" id="RCMV01000008">
    <property type="protein sequence ID" value="KAG3228926.1"/>
    <property type="molecule type" value="Genomic_DNA"/>
</dbReference>
<evidence type="ECO:0000313" key="3">
    <source>
        <dbReference type="EMBL" id="KAG3228926.1"/>
    </source>
</evidence>
<organism evidence="2 4">
    <name type="scientific">Phytophthora cactorum</name>
    <dbReference type="NCBI Taxonomy" id="29920"/>
    <lineage>
        <taxon>Eukaryota</taxon>
        <taxon>Sar</taxon>
        <taxon>Stramenopiles</taxon>
        <taxon>Oomycota</taxon>
        <taxon>Peronosporomycetes</taxon>
        <taxon>Peronosporales</taxon>
        <taxon>Peronosporaceae</taxon>
        <taxon>Phytophthora</taxon>
    </lineage>
</organism>
<dbReference type="Proteomes" id="UP000760860">
    <property type="component" value="Unassembled WGS sequence"/>
</dbReference>
<protein>
    <submittedName>
        <fullName evidence="2">Uncharacterized protein</fullName>
    </submittedName>
</protein>
<gene>
    <name evidence="2" type="ORF">PC118_g1361</name>
    <name evidence="3" type="ORF">PC129_g561</name>
</gene>
<sequence>MESWRVLFPWCKWLRGRLQLSNLPQSASPSDCQNDYWLLVTLPKHQRNDTSDLLQKIRESLILLSVVAAADRPVFCDILREKCGVDGNFNKFDSLRVIFVLDDHTGRSLLWPETVCKALLDWNGEVTLCEDFLLAKEELERIAEKKMGTLVPDTAIPFCLHFAPRDINLVGLQQYLQSVQRVLKEVTPTHDKNKSENVRTDQDNQDNVETHEDGGSHWPFVFEAMQLNLKEFELNESVARALKELVMLGAKVSCLQLPLKSTDFWSEDECPRQPLADCLLAVTGGGPRTRLISSTFAAEPHFDEDKVEGHWSRVEKIVVSDVDIDDRRFAALCSALRGASNVRELVLESVFAQDAREPRALKWKWLAYALLTPNSERSSVKKVVITEPQLLADDVAAIASIVNACKPAQELLDPLWALHEASQRVKQSEKDEEKDQPEWETSKAEEMVRLKKNTVVYLEPLCSQDEWMQSSVVLQHGADFAIMNTSSTDEWVEVLVPGYGKCWVDPDVAHDRYQFDSHSYDWKGITDLSLATQVANSFTDKVLTQLFQLIGHDLINLVLHTNFLREQGLGSILRSCPNLKRLELNGAQVEDMFAFTHGYDVGYCQIESLSIEHFRVSPASLKEFAKVLSDPDRETARHIRKLCVGKLRIQDIEVAMAEYEAMLETLVRMLDTNTTLEHLKLYIRGDFYTRFVKSFSAYNGEQLPPEKLPLTRKLAFISVLHSGKNKRLEQHLVRLIFRWHTTTPFQGLVAYPNLRCTVKKDLIETKQSSTMGNGDSKECSSSEAGLSAATNNRTNQLNPNNPAYYSSRGQSESSSRSSKTAINNRANQLNPNNPAYHKSRAHD</sequence>
<dbReference type="Proteomes" id="UP000697107">
    <property type="component" value="Unassembled WGS sequence"/>
</dbReference>
<feature type="region of interest" description="Disordered" evidence="1">
    <location>
        <begin position="423"/>
        <end position="442"/>
    </location>
</feature>
<dbReference type="EMBL" id="RCML01000017">
    <property type="protein sequence ID" value="KAG2998263.1"/>
    <property type="molecule type" value="Genomic_DNA"/>
</dbReference>
<comment type="caution">
    <text evidence="2">The sequence shown here is derived from an EMBL/GenBank/DDBJ whole genome shotgun (WGS) entry which is preliminary data.</text>
</comment>
<dbReference type="InterPro" id="IPR032675">
    <property type="entry name" value="LRR_dom_sf"/>
</dbReference>